<accession>A0ABR9LAV8</accession>
<organism evidence="2 3">
    <name type="scientific">Amycolatopsis roodepoortensis</name>
    <dbReference type="NCBI Taxonomy" id="700274"/>
    <lineage>
        <taxon>Bacteria</taxon>
        <taxon>Bacillati</taxon>
        <taxon>Actinomycetota</taxon>
        <taxon>Actinomycetes</taxon>
        <taxon>Pseudonocardiales</taxon>
        <taxon>Pseudonocardiaceae</taxon>
        <taxon>Amycolatopsis</taxon>
    </lineage>
</organism>
<reference evidence="2 3" key="1">
    <citation type="submission" date="2020-10" db="EMBL/GenBank/DDBJ databases">
        <title>Sequencing the genomes of 1000 actinobacteria strains.</title>
        <authorList>
            <person name="Klenk H.-P."/>
        </authorList>
    </citation>
    <scope>NUCLEOTIDE SEQUENCE [LARGE SCALE GENOMIC DNA]</scope>
    <source>
        <strain evidence="2 3">DSM 46661</strain>
    </source>
</reference>
<dbReference type="PANTHER" id="PTHR38011:SF11">
    <property type="entry name" value="2,5-DIAMINO-6-RIBOSYLAMINO-4(3H)-PYRIMIDINONE 5'-PHOSPHATE REDUCTASE"/>
    <property type="match status" value="1"/>
</dbReference>
<dbReference type="Pfam" id="PF01872">
    <property type="entry name" value="RibD_C"/>
    <property type="match status" value="1"/>
</dbReference>
<dbReference type="InterPro" id="IPR050765">
    <property type="entry name" value="Riboflavin_Biosynth_HTPR"/>
</dbReference>
<evidence type="ECO:0000313" key="3">
    <source>
        <dbReference type="Proteomes" id="UP000656548"/>
    </source>
</evidence>
<gene>
    <name evidence="2" type="ORF">H4W30_004851</name>
</gene>
<evidence type="ECO:0000259" key="1">
    <source>
        <dbReference type="Pfam" id="PF01872"/>
    </source>
</evidence>
<feature type="domain" description="Bacterial bifunctional deaminase-reductase C-terminal" evidence="1">
    <location>
        <begin position="3"/>
        <end position="170"/>
    </location>
</feature>
<protein>
    <submittedName>
        <fullName evidence="2">Dihydrofolate reductase</fullName>
    </submittedName>
</protein>
<comment type="caution">
    <text evidence="2">The sequence shown here is derived from an EMBL/GenBank/DDBJ whole genome shotgun (WGS) entry which is preliminary data.</text>
</comment>
<dbReference type="SUPFAM" id="SSF53597">
    <property type="entry name" value="Dihydrofolate reductase-like"/>
    <property type="match status" value="1"/>
</dbReference>
<dbReference type="InterPro" id="IPR002734">
    <property type="entry name" value="RibDG_C"/>
</dbReference>
<dbReference type="Proteomes" id="UP000656548">
    <property type="component" value="Unassembled WGS sequence"/>
</dbReference>
<proteinExistence type="predicted"/>
<name>A0ABR9LAV8_9PSEU</name>
<dbReference type="RefSeq" id="WP_192744905.1">
    <property type="nucleotide sequence ID" value="NZ_JADBEJ010000005.1"/>
</dbReference>
<evidence type="ECO:0000313" key="2">
    <source>
        <dbReference type="EMBL" id="MBE1577791.1"/>
    </source>
</evidence>
<dbReference type="Gene3D" id="3.40.430.10">
    <property type="entry name" value="Dihydrofolate Reductase, subunit A"/>
    <property type="match status" value="1"/>
</dbReference>
<dbReference type="InterPro" id="IPR024072">
    <property type="entry name" value="DHFR-like_dom_sf"/>
</dbReference>
<sequence length="184" mass="20225">MRKIVESTLSSLDGVVDDPGSWALDYFDHEFLKEAFELLRGCDAMLMGRGTYEDLSWRWPGQTGDFADAINGIRKYVFSSTLERADWNNSVVVRGDVVAEVRKLKEEGGGDLVVFGHGQLSHTLLEHGLLDRLRFAVHPVVVGRALGPFRENPKTPLTLVGTHSRQSGVVVLNYLVGNDSVGAG</sequence>
<dbReference type="PANTHER" id="PTHR38011">
    <property type="entry name" value="DIHYDROFOLATE REDUCTASE FAMILY PROTEIN (AFU_ORTHOLOGUE AFUA_8G06820)"/>
    <property type="match status" value="1"/>
</dbReference>
<dbReference type="EMBL" id="JADBEJ010000005">
    <property type="protein sequence ID" value="MBE1577791.1"/>
    <property type="molecule type" value="Genomic_DNA"/>
</dbReference>
<keyword evidence="3" id="KW-1185">Reference proteome</keyword>